<keyword evidence="3" id="KW-1185">Reference proteome</keyword>
<organism evidence="2 3">
    <name type="scientific">Thiorhodovibrio winogradskyi</name>
    <dbReference type="NCBI Taxonomy" id="77007"/>
    <lineage>
        <taxon>Bacteria</taxon>
        <taxon>Pseudomonadati</taxon>
        <taxon>Pseudomonadota</taxon>
        <taxon>Gammaproteobacteria</taxon>
        <taxon>Chromatiales</taxon>
        <taxon>Chromatiaceae</taxon>
        <taxon>Thiorhodovibrio</taxon>
    </lineage>
</organism>
<evidence type="ECO:0000256" key="1">
    <source>
        <dbReference type="SAM" id="MobiDB-lite"/>
    </source>
</evidence>
<feature type="region of interest" description="Disordered" evidence="1">
    <location>
        <begin position="1"/>
        <end position="28"/>
    </location>
</feature>
<reference evidence="2 3" key="1">
    <citation type="journal article" date="2023" name="Microorganisms">
        <title>Thiorhodovibrio frisius and Trv. litoralis spp. nov., Two Novel Members from a Clade of Fastidious Purple Sulfur Bacteria That Exhibit Unique Red-Shifted Light-Harvesting Capabilities.</title>
        <authorList>
            <person name="Methner A."/>
            <person name="Kuzyk S.B."/>
            <person name="Petersen J."/>
            <person name="Bauer S."/>
            <person name="Brinkmann H."/>
            <person name="Sichau K."/>
            <person name="Wanner G."/>
            <person name="Wolf J."/>
            <person name="Neumann-Schaal M."/>
            <person name="Henke P."/>
            <person name="Tank M."/>
            <person name="Sproer C."/>
            <person name="Bunk B."/>
            <person name="Overmann J."/>
        </authorList>
    </citation>
    <scope>NUCLEOTIDE SEQUENCE [LARGE SCALE GENOMIC DNA]</scope>
    <source>
        <strain evidence="2 3">DSM 6702</strain>
    </source>
</reference>
<accession>A0ABZ0S668</accession>
<dbReference type="EMBL" id="CP121472">
    <property type="protein sequence ID" value="WPL16098.1"/>
    <property type="molecule type" value="Genomic_DNA"/>
</dbReference>
<evidence type="ECO:0000313" key="2">
    <source>
        <dbReference type="EMBL" id="WPL16098.1"/>
    </source>
</evidence>
<evidence type="ECO:0000313" key="3">
    <source>
        <dbReference type="Proteomes" id="UP001432180"/>
    </source>
</evidence>
<sequence length="50" mass="5385">MSSHRPSEAQPEPGLTERARMPETLIQPHSRSLGAGFLARGSAHEALFAT</sequence>
<protein>
    <submittedName>
        <fullName evidence="2">Uncharacterized protein</fullName>
    </submittedName>
</protein>
<name>A0ABZ0S668_9GAMM</name>
<proteinExistence type="predicted"/>
<dbReference type="Proteomes" id="UP001432180">
    <property type="component" value="Chromosome"/>
</dbReference>
<gene>
    <name evidence="2" type="ORF">Thiowin_01043</name>
</gene>